<evidence type="ECO:0000256" key="6">
    <source>
        <dbReference type="SAM" id="MobiDB-lite"/>
    </source>
</evidence>
<evidence type="ECO:0000256" key="4">
    <source>
        <dbReference type="ARBA" id="ARBA00022989"/>
    </source>
</evidence>
<keyword evidence="10" id="KW-1185">Reference proteome</keyword>
<dbReference type="RefSeq" id="WP_167994586.1">
    <property type="nucleotide sequence ID" value="NZ_JAATJL010000001.1"/>
</dbReference>
<evidence type="ECO:0000256" key="7">
    <source>
        <dbReference type="SAM" id="Phobius"/>
    </source>
</evidence>
<keyword evidence="3 7" id="KW-0812">Transmembrane</keyword>
<feature type="domain" description="Type II secretion system protein GspF" evidence="8">
    <location>
        <begin position="80"/>
        <end position="210"/>
    </location>
</feature>
<evidence type="ECO:0000256" key="3">
    <source>
        <dbReference type="ARBA" id="ARBA00022692"/>
    </source>
</evidence>
<evidence type="ECO:0000259" key="8">
    <source>
        <dbReference type="Pfam" id="PF00482"/>
    </source>
</evidence>
<dbReference type="Proteomes" id="UP000547458">
    <property type="component" value="Unassembled WGS sequence"/>
</dbReference>
<reference evidence="9 10" key="1">
    <citation type="submission" date="2020-03" db="EMBL/GenBank/DDBJ databases">
        <title>Sequencing the genomes of 1000 actinobacteria strains.</title>
        <authorList>
            <person name="Klenk H.-P."/>
        </authorList>
    </citation>
    <scope>NUCLEOTIDE SEQUENCE [LARGE SCALE GENOMIC DNA]</scope>
    <source>
        <strain evidence="9 10">DSM 16403</strain>
    </source>
</reference>
<keyword evidence="2" id="KW-1003">Cell membrane</keyword>
<evidence type="ECO:0000313" key="9">
    <source>
        <dbReference type="EMBL" id="NJC23419.1"/>
    </source>
</evidence>
<feature type="compositionally biased region" description="Low complexity" evidence="6">
    <location>
        <begin position="42"/>
        <end position="67"/>
    </location>
</feature>
<name>A0A846RQR5_9MICC</name>
<protein>
    <recommendedName>
        <fullName evidence="8">Type II secretion system protein GspF domain-containing protein</fullName>
    </recommendedName>
</protein>
<accession>A0A846RQR5</accession>
<proteinExistence type="predicted"/>
<dbReference type="PANTHER" id="PTHR35007:SF3">
    <property type="entry name" value="POSSIBLE CONSERVED ALANINE RICH MEMBRANE PROTEIN"/>
    <property type="match status" value="1"/>
</dbReference>
<dbReference type="EMBL" id="JAATJL010000001">
    <property type="protein sequence ID" value="NJC23419.1"/>
    <property type="molecule type" value="Genomic_DNA"/>
</dbReference>
<organism evidence="9 10">
    <name type="scientific">Arthrobacter pigmenti</name>
    <dbReference type="NCBI Taxonomy" id="271432"/>
    <lineage>
        <taxon>Bacteria</taxon>
        <taxon>Bacillati</taxon>
        <taxon>Actinomycetota</taxon>
        <taxon>Actinomycetes</taxon>
        <taxon>Micrococcales</taxon>
        <taxon>Micrococcaceae</taxon>
        <taxon>Arthrobacter</taxon>
    </lineage>
</organism>
<dbReference type="AlphaFoldDB" id="A0A846RQR5"/>
<feature type="region of interest" description="Disordered" evidence="6">
    <location>
        <begin position="37"/>
        <end position="68"/>
    </location>
</feature>
<comment type="caution">
    <text evidence="9">The sequence shown here is derived from an EMBL/GenBank/DDBJ whole genome shotgun (WGS) entry which is preliminary data.</text>
</comment>
<dbReference type="Pfam" id="PF00482">
    <property type="entry name" value="T2SSF"/>
    <property type="match status" value="1"/>
</dbReference>
<evidence type="ECO:0000256" key="5">
    <source>
        <dbReference type="ARBA" id="ARBA00023136"/>
    </source>
</evidence>
<dbReference type="PANTHER" id="PTHR35007">
    <property type="entry name" value="INTEGRAL MEMBRANE PROTEIN-RELATED"/>
    <property type="match status" value="1"/>
</dbReference>
<feature type="transmembrane region" description="Helical" evidence="7">
    <location>
        <begin position="195"/>
        <end position="223"/>
    </location>
</feature>
<dbReference type="InterPro" id="IPR018076">
    <property type="entry name" value="T2SS_GspF_dom"/>
</dbReference>
<sequence>MTGILVAVLLWLSCWLLHKSPPRNGAGTDWGRREIASASVMGRTPRAGTARTARSPSRSDAASDAPTLQGEGIEDAALMMDLMASMLAAGASIDRGLTILARSASPPVAQALTAVVTALDLGAPWEVAWAGASRAGPGGSEAPSNEPVAELGRALRFAGTTGAPSAAIMNAHAAQYRRRRNREAERRAAALGVKLVIPLGLCSLPAFVCLGVIPILVGLFPAFN</sequence>
<evidence type="ECO:0000313" key="10">
    <source>
        <dbReference type="Proteomes" id="UP000547458"/>
    </source>
</evidence>
<keyword evidence="5 7" id="KW-0472">Membrane</keyword>
<dbReference type="GO" id="GO:0005886">
    <property type="term" value="C:plasma membrane"/>
    <property type="evidence" value="ECO:0007669"/>
    <property type="project" value="UniProtKB-SubCell"/>
</dbReference>
<evidence type="ECO:0000256" key="1">
    <source>
        <dbReference type="ARBA" id="ARBA00004651"/>
    </source>
</evidence>
<evidence type="ECO:0000256" key="2">
    <source>
        <dbReference type="ARBA" id="ARBA00022475"/>
    </source>
</evidence>
<feature type="transmembrane region" description="Helical" evidence="7">
    <location>
        <begin position="154"/>
        <end position="174"/>
    </location>
</feature>
<keyword evidence="4 7" id="KW-1133">Transmembrane helix</keyword>
<gene>
    <name evidence="9" type="ORF">BJ994_002495</name>
</gene>
<comment type="subcellular location">
    <subcellularLocation>
        <location evidence="1">Cell membrane</location>
        <topology evidence="1">Multi-pass membrane protein</topology>
    </subcellularLocation>
</comment>